<name>A0A0A1WB98_9SPHN</name>
<dbReference type="Proteomes" id="UP000032305">
    <property type="component" value="Unassembled WGS sequence"/>
</dbReference>
<accession>A0A0A1WB98</accession>
<dbReference type="OrthoDB" id="7559794at2"/>
<gene>
    <name evidence="1" type="ORF">SP5_096_00180</name>
</gene>
<sequence>MSLKSDLLALVEELDRTHSERFSLAGSGMPAFVTARSGPQRIFTTAATPILRTVATKMFQSRPSSAIRVEIAAFTKVVTQVIADLHAEGAFTEVGQDADGRSLGVLRAEVESRLKGAGEVYTHHLPAWTQGFERIAPVLLGPVKFASRKDWLATVDFSEGAKDHYLNMASANHRWKEIVLDALGKPQCEVELAGLAGPIYDVIRRCPAVLSVTIRGFEQHFSRKLARIVCKAALDATSLYFQDPEQFRQQTLHDERLPPLAASSGILESNGGLWLPGSRLYRHPLVPFDVARGVWDGMAAFHVPIGGILRALVEPSGHPHPGLASRWATALDWLAEGCREESDAVALAKVGTSLDVLSAGGKYRGILIMVSHLTGLNSGDQVMKAGEPMTLAQVVKKIYDQGRSQILHGTHHDRLKSFARERAQAEQIAISVLR</sequence>
<evidence type="ECO:0000313" key="2">
    <source>
        <dbReference type="Proteomes" id="UP000032305"/>
    </source>
</evidence>
<organism evidence="1 2">
    <name type="scientific">Sphingomonas parapaucimobilis NBRC 15100</name>
    <dbReference type="NCBI Taxonomy" id="1219049"/>
    <lineage>
        <taxon>Bacteria</taxon>
        <taxon>Pseudomonadati</taxon>
        <taxon>Pseudomonadota</taxon>
        <taxon>Alphaproteobacteria</taxon>
        <taxon>Sphingomonadales</taxon>
        <taxon>Sphingomonadaceae</taxon>
        <taxon>Sphingomonas</taxon>
    </lineage>
</organism>
<protein>
    <submittedName>
        <fullName evidence="1">Uncharacterized protein</fullName>
    </submittedName>
</protein>
<dbReference type="EMBL" id="BBPI01000096">
    <property type="protein sequence ID" value="GAM02658.1"/>
    <property type="molecule type" value="Genomic_DNA"/>
</dbReference>
<feature type="non-terminal residue" evidence="1">
    <location>
        <position position="434"/>
    </location>
</feature>
<keyword evidence="2" id="KW-1185">Reference proteome</keyword>
<dbReference type="RefSeq" id="WP_042490741.1">
    <property type="nucleotide sequence ID" value="NZ_BBPI01000096.1"/>
</dbReference>
<comment type="caution">
    <text evidence="1">The sequence shown here is derived from an EMBL/GenBank/DDBJ whole genome shotgun (WGS) entry which is preliminary data.</text>
</comment>
<dbReference type="eggNOG" id="ENOG502Z9V6">
    <property type="taxonomic scope" value="Bacteria"/>
</dbReference>
<dbReference type="AlphaFoldDB" id="A0A0A1WB98"/>
<proteinExistence type="predicted"/>
<reference evidence="1 2" key="1">
    <citation type="submission" date="2014-11" db="EMBL/GenBank/DDBJ databases">
        <title>Whole genome shotgun sequence of Sphingomonas parapaucimobilis NBRC 15100.</title>
        <authorList>
            <person name="Katano-Makiyama Y."/>
            <person name="Hosoyama A."/>
            <person name="Hashimoto M."/>
            <person name="Hosoyama Y."/>
            <person name="Noguchi M."/>
            <person name="Numata M."/>
            <person name="Tsuchikane K."/>
            <person name="Hirakata S."/>
            <person name="Uohara A."/>
            <person name="Shimodaira J."/>
            <person name="Ohji S."/>
            <person name="Ichikawa N."/>
            <person name="Kimura A."/>
            <person name="Yamazoe A."/>
            <person name="Fujita N."/>
        </authorList>
    </citation>
    <scope>NUCLEOTIDE SEQUENCE [LARGE SCALE GENOMIC DNA]</scope>
    <source>
        <strain evidence="1 2">NBRC 15100</strain>
    </source>
</reference>
<evidence type="ECO:0000313" key="1">
    <source>
        <dbReference type="EMBL" id="GAM02658.1"/>
    </source>
</evidence>